<dbReference type="GO" id="GO:0005886">
    <property type="term" value="C:plasma membrane"/>
    <property type="evidence" value="ECO:0007669"/>
    <property type="project" value="TreeGrafter"/>
</dbReference>
<dbReference type="EMBL" id="BMAO01004824">
    <property type="protein sequence ID" value="GFQ97296.1"/>
    <property type="molecule type" value="Genomic_DNA"/>
</dbReference>
<dbReference type="InterPro" id="IPR036179">
    <property type="entry name" value="Ig-like_dom_sf"/>
</dbReference>
<dbReference type="GO" id="GO:0007156">
    <property type="term" value="P:homophilic cell adhesion via plasma membrane adhesion molecules"/>
    <property type="evidence" value="ECO:0007669"/>
    <property type="project" value="TreeGrafter"/>
</dbReference>
<evidence type="ECO:0000256" key="1">
    <source>
        <dbReference type="ARBA" id="ARBA00023319"/>
    </source>
</evidence>
<sequence>MPAFAFGTDFRWGRSLAYRSSRLRSWCQMKGCTPKNDQNPRHFTATLGEDVILCCEFEYPEEKPVPYVIQWQKQGIKIPIYIWYDGYPPHAGDGYEGRVSLAEKASLNLTNVHESDQGWYECKVYFLNRPPDSPKNGTWVHLDVHAPPHFKMKPPDVVYVKVGESVSLPCEAEGTPPPNLIWYKDNSPLEESRTVQILPTELRINNLRQTDIGDYTCMARNKQGTVTATSKVIVAANMYFLLSSPSVFSERKDPTTNCVTKLNMDLVH</sequence>
<gene>
    <name evidence="3" type="primary">tutl</name>
    <name evidence="3" type="ORF">TNCT_116721</name>
</gene>
<protein>
    <submittedName>
        <fullName evidence="3">Protein turtle</fullName>
    </submittedName>
</protein>
<dbReference type="Gene3D" id="2.60.40.10">
    <property type="entry name" value="Immunoglobulins"/>
    <property type="match status" value="2"/>
</dbReference>
<dbReference type="InterPro" id="IPR003598">
    <property type="entry name" value="Ig_sub2"/>
</dbReference>
<proteinExistence type="predicted"/>
<evidence type="ECO:0000313" key="4">
    <source>
        <dbReference type="Proteomes" id="UP000887116"/>
    </source>
</evidence>
<feature type="domain" description="Ig-like" evidence="2">
    <location>
        <begin position="148"/>
        <end position="233"/>
    </location>
</feature>
<dbReference type="GO" id="GO:0070593">
    <property type="term" value="P:dendrite self-avoidance"/>
    <property type="evidence" value="ECO:0007669"/>
    <property type="project" value="TreeGrafter"/>
</dbReference>
<dbReference type="InterPro" id="IPR013098">
    <property type="entry name" value="Ig_I-set"/>
</dbReference>
<dbReference type="GO" id="GO:0098632">
    <property type="term" value="F:cell-cell adhesion mediator activity"/>
    <property type="evidence" value="ECO:0007669"/>
    <property type="project" value="TreeGrafter"/>
</dbReference>
<dbReference type="GO" id="GO:0007411">
    <property type="term" value="P:axon guidance"/>
    <property type="evidence" value="ECO:0007669"/>
    <property type="project" value="TreeGrafter"/>
</dbReference>
<dbReference type="OrthoDB" id="10033138at2759"/>
<dbReference type="SMART" id="SM00409">
    <property type="entry name" value="IG"/>
    <property type="match status" value="2"/>
</dbReference>
<organism evidence="3 4">
    <name type="scientific">Trichonephila clavata</name>
    <name type="common">Joro spider</name>
    <name type="synonym">Nephila clavata</name>
    <dbReference type="NCBI Taxonomy" id="2740835"/>
    <lineage>
        <taxon>Eukaryota</taxon>
        <taxon>Metazoa</taxon>
        <taxon>Ecdysozoa</taxon>
        <taxon>Arthropoda</taxon>
        <taxon>Chelicerata</taxon>
        <taxon>Arachnida</taxon>
        <taxon>Araneae</taxon>
        <taxon>Araneomorphae</taxon>
        <taxon>Entelegynae</taxon>
        <taxon>Araneoidea</taxon>
        <taxon>Nephilidae</taxon>
        <taxon>Trichonephila</taxon>
    </lineage>
</organism>
<dbReference type="InterPro" id="IPR003599">
    <property type="entry name" value="Ig_sub"/>
</dbReference>
<dbReference type="SUPFAM" id="SSF48726">
    <property type="entry name" value="Immunoglobulin"/>
    <property type="match status" value="2"/>
</dbReference>
<dbReference type="FunFam" id="2.60.40.10:FF:000130">
    <property type="entry name" value="Hemicentin 1"/>
    <property type="match status" value="1"/>
</dbReference>
<evidence type="ECO:0000259" key="2">
    <source>
        <dbReference type="PROSITE" id="PS50835"/>
    </source>
</evidence>
<keyword evidence="4" id="KW-1185">Reference proteome</keyword>
<feature type="domain" description="Ig-like" evidence="2">
    <location>
        <begin position="34"/>
        <end position="124"/>
    </location>
</feature>
<evidence type="ECO:0000313" key="3">
    <source>
        <dbReference type="EMBL" id="GFQ97296.1"/>
    </source>
</evidence>
<dbReference type="InterPro" id="IPR007110">
    <property type="entry name" value="Ig-like_dom"/>
</dbReference>
<name>A0A8X6L6I2_TRICU</name>
<dbReference type="InterPro" id="IPR013783">
    <property type="entry name" value="Ig-like_fold"/>
</dbReference>
<dbReference type="SMART" id="SM00408">
    <property type="entry name" value="IGc2"/>
    <property type="match status" value="2"/>
</dbReference>
<dbReference type="GO" id="GO:0030424">
    <property type="term" value="C:axon"/>
    <property type="evidence" value="ECO:0007669"/>
    <property type="project" value="TreeGrafter"/>
</dbReference>
<dbReference type="Pfam" id="PF07686">
    <property type="entry name" value="V-set"/>
    <property type="match status" value="1"/>
</dbReference>
<dbReference type="Pfam" id="PF07679">
    <property type="entry name" value="I-set"/>
    <property type="match status" value="1"/>
</dbReference>
<feature type="non-terminal residue" evidence="3">
    <location>
        <position position="1"/>
    </location>
</feature>
<dbReference type="AlphaFoldDB" id="A0A8X6L6I2"/>
<dbReference type="Proteomes" id="UP000887116">
    <property type="component" value="Unassembled WGS sequence"/>
</dbReference>
<reference evidence="3" key="1">
    <citation type="submission" date="2020-07" db="EMBL/GenBank/DDBJ databases">
        <title>Multicomponent nature underlies the extraordinary mechanical properties of spider dragline silk.</title>
        <authorList>
            <person name="Kono N."/>
            <person name="Nakamura H."/>
            <person name="Mori M."/>
            <person name="Yoshida Y."/>
            <person name="Ohtoshi R."/>
            <person name="Malay A.D."/>
            <person name="Moran D.A.P."/>
            <person name="Tomita M."/>
            <person name="Numata K."/>
            <person name="Arakawa K."/>
        </authorList>
    </citation>
    <scope>NUCLEOTIDE SEQUENCE</scope>
</reference>
<dbReference type="PANTHER" id="PTHR10075">
    <property type="entry name" value="BASIGIN RELATED"/>
    <property type="match status" value="1"/>
</dbReference>
<keyword evidence="1" id="KW-0393">Immunoglobulin domain</keyword>
<comment type="caution">
    <text evidence="3">The sequence shown here is derived from an EMBL/GenBank/DDBJ whole genome shotgun (WGS) entry which is preliminary data.</text>
</comment>
<dbReference type="PANTHER" id="PTHR10075:SF100">
    <property type="entry name" value="FASCICLIN-2"/>
    <property type="match status" value="1"/>
</dbReference>
<dbReference type="InterPro" id="IPR013106">
    <property type="entry name" value="Ig_V-set"/>
</dbReference>
<dbReference type="PROSITE" id="PS50835">
    <property type="entry name" value="IG_LIKE"/>
    <property type="match status" value="2"/>
</dbReference>
<accession>A0A8X6L6I2</accession>